<proteinExistence type="inferred from homology"/>
<name>A0A2X2HAH5_9GAMM</name>
<evidence type="ECO:0000256" key="3">
    <source>
        <dbReference type="SAM" id="SignalP"/>
    </source>
</evidence>
<dbReference type="AlphaFoldDB" id="A0A2X2HAH5"/>
<dbReference type="RefSeq" id="WP_112364475.1">
    <property type="nucleotide sequence ID" value="NZ_CAMIRZ010000001.1"/>
</dbReference>
<dbReference type="Gene3D" id="3.40.190.10">
    <property type="entry name" value="Periplasmic binding protein-like II"/>
    <property type="match status" value="1"/>
</dbReference>
<evidence type="ECO:0000256" key="2">
    <source>
        <dbReference type="ARBA" id="ARBA00008520"/>
    </source>
</evidence>
<accession>A0A2X2HAH5</accession>
<keyword evidence="3" id="KW-0732">Signal</keyword>
<reference evidence="4 5" key="1">
    <citation type="submission" date="2018-06" db="EMBL/GenBank/DDBJ databases">
        <authorList>
            <consortium name="Pathogen Informatics"/>
            <person name="Doyle S."/>
        </authorList>
    </citation>
    <scope>NUCLEOTIDE SEQUENCE [LARGE SCALE GENOMIC DNA]</scope>
    <source>
        <strain evidence="4 5">NCTC11544</strain>
    </source>
</reference>
<feature type="chain" id="PRO_5030061347" evidence="3">
    <location>
        <begin position="46"/>
        <end position="440"/>
    </location>
</feature>
<dbReference type="PANTHER" id="PTHR43649:SF12">
    <property type="entry name" value="DIACETYLCHITOBIOSE BINDING PROTEIN DASA"/>
    <property type="match status" value="1"/>
</dbReference>
<evidence type="ECO:0000313" key="4">
    <source>
        <dbReference type="EMBL" id="SUI85340.1"/>
    </source>
</evidence>
<protein>
    <submittedName>
        <fullName evidence="4">Lactose-binding protein</fullName>
    </submittedName>
</protein>
<sequence>MMKKHTPHRLHSIGVIMAHFCLRTNHRITGAALAVLLALPVSASANTSITFANYLPNDYINKVIKDFEAAHPDIQVQSIKCGFADCHQKLTTALAVGQGAADIFSVSTIKLGSFANSGGLNNLSAPPFSIDSQGWQFDPSMISLAKGNDGNIYGVPYDTGPVVMIYRNDMVQKAGMKIEDITQSWDSFIAFGEKLKKEQGAYLLPAATSLINPLVVGMNSEPGKPVYTKDGKPNLDSPQIKQLMTVIKTLYDKGLAASLDGSTNSQEYIKLYRQGKLFADIDGPWDEGRIEQELDPDGAKAGLWRVTGVPGNIKVNAGGTTLVIPKQSKNAQAAWQFIQYFMQRDVVIDAAKTAGTLPARLDVYNAPYFDTPSSILGGQHSMRYYASLVPDLKPVASSPEDNIANEILNEAAKKILVQHQDIDSTLRDANKLLERRMRAL</sequence>
<comment type="similarity">
    <text evidence="2">Belongs to the bacterial solute-binding protein 1 family.</text>
</comment>
<evidence type="ECO:0000256" key="1">
    <source>
        <dbReference type="ARBA" id="ARBA00004418"/>
    </source>
</evidence>
<gene>
    <name evidence="4" type="primary">lacE_2</name>
    <name evidence="4" type="ORF">NCTC11544_04768</name>
</gene>
<dbReference type="GeneID" id="74951187"/>
<dbReference type="GO" id="GO:0030313">
    <property type="term" value="C:cell envelope"/>
    <property type="evidence" value="ECO:0007669"/>
    <property type="project" value="UniProtKB-ARBA"/>
</dbReference>
<organism evidence="4 5">
    <name type="scientific">Serratia quinivorans</name>
    <dbReference type="NCBI Taxonomy" id="137545"/>
    <lineage>
        <taxon>Bacteria</taxon>
        <taxon>Pseudomonadati</taxon>
        <taxon>Pseudomonadota</taxon>
        <taxon>Gammaproteobacteria</taxon>
        <taxon>Enterobacterales</taxon>
        <taxon>Yersiniaceae</taxon>
        <taxon>Serratia</taxon>
    </lineage>
</organism>
<dbReference type="Proteomes" id="UP000255529">
    <property type="component" value="Unassembled WGS sequence"/>
</dbReference>
<dbReference type="InterPro" id="IPR006059">
    <property type="entry name" value="SBP"/>
</dbReference>
<feature type="signal peptide" evidence="3">
    <location>
        <begin position="1"/>
        <end position="45"/>
    </location>
</feature>
<comment type="subcellular location">
    <subcellularLocation>
        <location evidence="1">Periplasm</location>
    </subcellularLocation>
</comment>
<dbReference type="Pfam" id="PF13416">
    <property type="entry name" value="SBP_bac_8"/>
    <property type="match status" value="1"/>
</dbReference>
<dbReference type="InterPro" id="IPR050490">
    <property type="entry name" value="Bact_solute-bd_prot1"/>
</dbReference>
<evidence type="ECO:0000313" key="5">
    <source>
        <dbReference type="Proteomes" id="UP000255529"/>
    </source>
</evidence>
<dbReference type="PANTHER" id="PTHR43649">
    <property type="entry name" value="ARABINOSE-BINDING PROTEIN-RELATED"/>
    <property type="match status" value="1"/>
</dbReference>
<dbReference type="EMBL" id="UGYN01000002">
    <property type="protein sequence ID" value="SUI85340.1"/>
    <property type="molecule type" value="Genomic_DNA"/>
</dbReference>
<dbReference type="SUPFAM" id="SSF53850">
    <property type="entry name" value="Periplasmic binding protein-like II"/>
    <property type="match status" value="1"/>
</dbReference>
<dbReference type="GO" id="GO:0042597">
    <property type="term" value="C:periplasmic space"/>
    <property type="evidence" value="ECO:0007669"/>
    <property type="project" value="UniProtKB-SubCell"/>
</dbReference>